<evidence type="ECO:0000256" key="6">
    <source>
        <dbReference type="ARBA" id="ARBA00023002"/>
    </source>
</evidence>
<comment type="similarity">
    <text evidence="3">Belongs to the DAMOX/DASOX family.</text>
</comment>
<comment type="subcellular location">
    <subcellularLocation>
        <location evidence="2">Peroxisome matrix</location>
    </subcellularLocation>
</comment>
<evidence type="ECO:0000256" key="4">
    <source>
        <dbReference type="ARBA" id="ARBA00022630"/>
    </source>
</evidence>
<feature type="domain" description="FAD dependent oxidoreductase" evidence="8">
    <location>
        <begin position="4"/>
        <end position="323"/>
    </location>
</feature>
<protein>
    <submittedName>
        <fullName evidence="9">D-aspartate oxidase</fullName>
    </submittedName>
</protein>
<evidence type="ECO:0000259" key="8">
    <source>
        <dbReference type="Pfam" id="PF01266"/>
    </source>
</evidence>
<reference evidence="9 10" key="1">
    <citation type="journal article" date="2017" name="Nat. Ecol. Evol.">
        <title>Scallop genome provides insights into evolution of bilaterian karyotype and development.</title>
        <authorList>
            <person name="Wang S."/>
            <person name="Zhang J."/>
            <person name="Jiao W."/>
            <person name="Li J."/>
            <person name="Xun X."/>
            <person name="Sun Y."/>
            <person name="Guo X."/>
            <person name="Huan P."/>
            <person name="Dong B."/>
            <person name="Zhang L."/>
            <person name="Hu X."/>
            <person name="Sun X."/>
            <person name="Wang J."/>
            <person name="Zhao C."/>
            <person name="Wang Y."/>
            <person name="Wang D."/>
            <person name="Huang X."/>
            <person name="Wang R."/>
            <person name="Lv J."/>
            <person name="Li Y."/>
            <person name="Zhang Z."/>
            <person name="Liu B."/>
            <person name="Lu W."/>
            <person name="Hui Y."/>
            <person name="Liang J."/>
            <person name="Zhou Z."/>
            <person name="Hou R."/>
            <person name="Li X."/>
            <person name="Liu Y."/>
            <person name="Li H."/>
            <person name="Ning X."/>
            <person name="Lin Y."/>
            <person name="Zhao L."/>
            <person name="Xing Q."/>
            <person name="Dou J."/>
            <person name="Li Y."/>
            <person name="Mao J."/>
            <person name="Guo H."/>
            <person name="Dou H."/>
            <person name="Li T."/>
            <person name="Mu C."/>
            <person name="Jiang W."/>
            <person name="Fu Q."/>
            <person name="Fu X."/>
            <person name="Miao Y."/>
            <person name="Liu J."/>
            <person name="Yu Q."/>
            <person name="Li R."/>
            <person name="Liao H."/>
            <person name="Li X."/>
            <person name="Kong Y."/>
            <person name="Jiang Z."/>
            <person name="Chourrout D."/>
            <person name="Li R."/>
            <person name="Bao Z."/>
        </authorList>
    </citation>
    <scope>NUCLEOTIDE SEQUENCE [LARGE SCALE GENOMIC DNA]</scope>
    <source>
        <strain evidence="9 10">PY_sf001</strain>
    </source>
</reference>
<feature type="binding site" evidence="7">
    <location>
        <begin position="41"/>
        <end position="42"/>
    </location>
    <ligand>
        <name>FAD</name>
        <dbReference type="ChEBI" id="CHEBI:57692"/>
    </ligand>
</feature>
<keyword evidence="6" id="KW-0560">Oxidoreductase</keyword>
<dbReference type="OrthoDB" id="2015447at2759"/>
<keyword evidence="5 7" id="KW-0274">FAD</keyword>
<dbReference type="InterPro" id="IPR023209">
    <property type="entry name" value="DAO"/>
</dbReference>
<dbReference type="Gene3D" id="3.30.9.10">
    <property type="entry name" value="D-Amino Acid Oxidase, subunit A, domain 2"/>
    <property type="match status" value="1"/>
</dbReference>
<evidence type="ECO:0000256" key="1">
    <source>
        <dbReference type="ARBA" id="ARBA00001974"/>
    </source>
</evidence>
<feature type="binding site" evidence="7">
    <location>
        <begin position="34"/>
        <end position="35"/>
    </location>
    <ligand>
        <name>FAD</name>
        <dbReference type="ChEBI" id="CHEBI:57692"/>
    </ligand>
</feature>
<dbReference type="GO" id="GO:0003884">
    <property type="term" value="F:D-amino-acid oxidase activity"/>
    <property type="evidence" value="ECO:0007669"/>
    <property type="project" value="InterPro"/>
</dbReference>
<dbReference type="Gene3D" id="3.40.50.720">
    <property type="entry name" value="NAD(P)-binding Rossmann-like Domain"/>
    <property type="match status" value="1"/>
</dbReference>
<dbReference type="PROSITE" id="PS00677">
    <property type="entry name" value="DAO"/>
    <property type="match status" value="1"/>
</dbReference>
<dbReference type="GO" id="GO:0019478">
    <property type="term" value="P:D-amino acid catabolic process"/>
    <property type="evidence" value="ECO:0007669"/>
    <property type="project" value="TreeGrafter"/>
</dbReference>
<keyword evidence="10" id="KW-1185">Reference proteome</keyword>
<dbReference type="GO" id="GO:0071949">
    <property type="term" value="F:FAD binding"/>
    <property type="evidence" value="ECO:0007669"/>
    <property type="project" value="InterPro"/>
</dbReference>
<evidence type="ECO:0000256" key="2">
    <source>
        <dbReference type="ARBA" id="ARBA00004253"/>
    </source>
</evidence>
<dbReference type="GO" id="GO:0005782">
    <property type="term" value="C:peroxisomal matrix"/>
    <property type="evidence" value="ECO:0007669"/>
    <property type="project" value="UniProtKB-SubCell"/>
</dbReference>
<name>A0A210QV05_MIZYE</name>
<dbReference type="InterPro" id="IPR006181">
    <property type="entry name" value="D-amino_acid_oxidase_CS"/>
</dbReference>
<feature type="binding site" evidence="7">
    <location>
        <position position="278"/>
    </location>
    <ligand>
        <name>D-dopa</name>
        <dbReference type="ChEBI" id="CHEBI:149689"/>
    </ligand>
</feature>
<organism evidence="9 10">
    <name type="scientific">Mizuhopecten yessoensis</name>
    <name type="common">Japanese scallop</name>
    <name type="synonym">Patinopecten yessoensis</name>
    <dbReference type="NCBI Taxonomy" id="6573"/>
    <lineage>
        <taxon>Eukaryota</taxon>
        <taxon>Metazoa</taxon>
        <taxon>Spiralia</taxon>
        <taxon>Lophotrochozoa</taxon>
        <taxon>Mollusca</taxon>
        <taxon>Bivalvia</taxon>
        <taxon>Autobranchia</taxon>
        <taxon>Pteriomorphia</taxon>
        <taxon>Pectinida</taxon>
        <taxon>Pectinoidea</taxon>
        <taxon>Pectinidae</taxon>
        <taxon>Mizuhopecten</taxon>
    </lineage>
</organism>
<gene>
    <name evidence="9" type="ORF">KP79_PYT13746</name>
</gene>
<dbReference type="Pfam" id="PF01266">
    <property type="entry name" value="DAO"/>
    <property type="match status" value="1"/>
</dbReference>
<dbReference type="InterPro" id="IPR006076">
    <property type="entry name" value="FAD-dep_OxRdtase"/>
</dbReference>
<dbReference type="PANTHER" id="PTHR11530:SF11">
    <property type="entry name" value="D-ASPARTATE OXIDASE"/>
    <property type="match status" value="1"/>
</dbReference>
<evidence type="ECO:0000256" key="7">
    <source>
        <dbReference type="PIRSR" id="PIRSR000189-1"/>
    </source>
</evidence>
<evidence type="ECO:0000256" key="3">
    <source>
        <dbReference type="ARBA" id="ARBA00006730"/>
    </source>
</evidence>
<dbReference type="PANTHER" id="PTHR11530">
    <property type="entry name" value="D-AMINO ACID OXIDASE"/>
    <property type="match status" value="1"/>
</dbReference>
<proteinExistence type="inferred from homology"/>
<dbReference type="PIRSF" id="PIRSF000189">
    <property type="entry name" value="D-aa_oxidase"/>
    <property type="match status" value="1"/>
</dbReference>
<sequence>MVNIIVIGAGVVGLSTAVNLQRVLPGVKVKVVADRFYDETTSIGAGGIFLPTTTNIPGIPSDTLKRWCETSWSAYSKMATSDLANTTGHIVSHGYLFKKTKTKTPLYASIVFSYREMLPDELIRLGVNSSFIFGYEITTIITNMRKYLSWLMKQFTDNGGMVEKRKIGSLSELYGHCDVVVNCSGLGSQQLCGDKLIYPVRGQVIRVDAPWVKDWIYTDTMTHILPSDDYTLLGGVKDRENSSMMPDQSIKQGILDRCHEVWPAIKGARIIGDWVGLRPMRNPIRLEKETIRLPNGMLRVVHNYGHGSNGVALGWGTAVDATEMVKELISGITSSKL</sequence>
<comment type="cofactor">
    <cofactor evidence="1 7">
        <name>FAD</name>
        <dbReference type="ChEBI" id="CHEBI:57692"/>
    </cofactor>
</comment>
<dbReference type="Proteomes" id="UP000242188">
    <property type="component" value="Unassembled WGS sequence"/>
</dbReference>
<evidence type="ECO:0000313" key="10">
    <source>
        <dbReference type="Proteomes" id="UP000242188"/>
    </source>
</evidence>
<dbReference type="STRING" id="6573.A0A210QV05"/>
<accession>A0A210QV05</accession>
<keyword evidence="4" id="KW-0285">Flavoprotein</keyword>
<dbReference type="EMBL" id="NEDP02001767">
    <property type="protein sequence ID" value="OWF52555.1"/>
    <property type="molecule type" value="Genomic_DNA"/>
</dbReference>
<dbReference type="SUPFAM" id="SSF51971">
    <property type="entry name" value="Nucleotide-binding domain"/>
    <property type="match status" value="1"/>
</dbReference>
<evidence type="ECO:0000313" key="9">
    <source>
        <dbReference type="EMBL" id="OWF52555.1"/>
    </source>
</evidence>
<comment type="caution">
    <text evidence="9">The sequence shown here is derived from an EMBL/GenBank/DDBJ whole genome shotgun (WGS) entry which is preliminary data.</text>
</comment>
<dbReference type="AlphaFoldDB" id="A0A210QV05"/>
<dbReference type="SUPFAM" id="SSF54373">
    <property type="entry name" value="FAD-linked reductases, C-terminal domain"/>
    <property type="match status" value="1"/>
</dbReference>
<evidence type="ECO:0000256" key="5">
    <source>
        <dbReference type="ARBA" id="ARBA00022827"/>
    </source>
</evidence>